<dbReference type="SFLD" id="SFLDS00003">
    <property type="entry name" value="Haloacid_Dehalogenase"/>
    <property type="match status" value="1"/>
</dbReference>
<dbReference type="PRINTS" id="PR00413">
    <property type="entry name" value="HADHALOGNASE"/>
</dbReference>
<evidence type="ECO:0000256" key="1">
    <source>
        <dbReference type="ARBA" id="ARBA00000830"/>
    </source>
</evidence>
<dbReference type="NCBIfam" id="TIGR01509">
    <property type="entry name" value="HAD-SF-IA-v3"/>
    <property type="match status" value="1"/>
</dbReference>
<dbReference type="GO" id="GO:0005829">
    <property type="term" value="C:cytosol"/>
    <property type="evidence" value="ECO:0007669"/>
    <property type="project" value="TreeGrafter"/>
</dbReference>
<dbReference type="EC" id="3.1.3.18" evidence="4"/>
<dbReference type="AlphaFoldDB" id="A0A9D1PW74"/>
<dbReference type="GO" id="GO:0008967">
    <property type="term" value="F:phosphoglycolate phosphatase activity"/>
    <property type="evidence" value="ECO:0007669"/>
    <property type="project" value="UniProtKB-EC"/>
</dbReference>
<name>A0A9D1PW74_9BACT</name>
<dbReference type="EMBL" id="DXHV01000045">
    <property type="protein sequence ID" value="HIW00376.1"/>
    <property type="molecule type" value="Genomic_DNA"/>
</dbReference>
<dbReference type="InterPro" id="IPR023214">
    <property type="entry name" value="HAD_sf"/>
</dbReference>
<evidence type="ECO:0000256" key="4">
    <source>
        <dbReference type="ARBA" id="ARBA00013078"/>
    </source>
</evidence>
<gene>
    <name evidence="5" type="ORF">H9894_04230</name>
</gene>
<reference evidence="5" key="2">
    <citation type="submission" date="2021-04" db="EMBL/GenBank/DDBJ databases">
        <authorList>
            <person name="Gilroy R."/>
        </authorList>
    </citation>
    <scope>NUCLEOTIDE SEQUENCE</scope>
    <source>
        <strain evidence="5">ChiHecec2B26-446</strain>
    </source>
</reference>
<dbReference type="Gene3D" id="1.10.150.240">
    <property type="entry name" value="Putative phosphatase, domain 2"/>
    <property type="match status" value="1"/>
</dbReference>
<evidence type="ECO:0000313" key="6">
    <source>
        <dbReference type="Proteomes" id="UP000886752"/>
    </source>
</evidence>
<dbReference type="PANTHER" id="PTHR43434:SF1">
    <property type="entry name" value="PHOSPHOGLYCOLATE PHOSPHATASE"/>
    <property type="match status" value="1"/>
</dbReference>
<dbReference type="InterPro" id="IPR023198">
    <property type="entry name" value="PGP-like_dom2"/>
</dbReference>
<dbReference type="GO" id="GO:0006281">
    <property type="term" value="P:DNA repair"/>
    <property type="evidence" value="ECO:0007669"/>
    <property type="project" value="TreeGrafter"/>
</dbReference>
<accession>A0A9D1PW74</accession>
<dbReference type="InterPro" id="IPR041492">
    <property type="entry name" value="HAD_2"/>
</dbReference>
<dbReference type="InterPro" id="IPR036412">
    <property type="entry name" value="HAD-like_sf"/>
</dbReference>
<dbReference type="SFLD" id="SFLDG01135">
    <property type="entry name" value="C1.5.6:_HAD__Beta-PGM__Phospha"/>
    <property type="match status" value="1"/>
</dbReference>
<reference evidence="5" key="1">
    <citation type="journal article" date="2021" name="PeerJ">
        <title>Extensive microbial diversity within the chicken gut microbiome revealed by metagenomics and culture.</title>
        <authorList>
            <person name="Gilroy R."/>
            <person name="Ravi A."/>
            <person name="Getino M."/>
            <person name="Pursley I."/>
            <person name="Horton D.L."/>
            <person name="Alikhan N.F."/>
            <person name="Baker D."/>
            <person name="Gharbi K."/>
            <person name="Hall N."/>
            <person name="Watson M."/>
            <person name="Adriaenssens E.M."/>
            <person name="Foster-Nyarko E."/>
            <person name="Jarju S."/>
            <person name="Secka A."/>
            <person name="Antonio M."/>
            <person name="Oren A."/>
            <person name="Chaudhuri R.R."/>
            <person name="La Ragione R."/>
            <person name="Hildebrand F."/>
            <person name="Pallen M.J."/>
        </authorList>
    </citation>
    <scope>NUCLEOTIDE SEQUENCE</scope>
    <source>
        <strain evidence="5">ChiHecec2B26-446</strain>
    </source>
</reference>
<dbReference type="NCBIfam" id="TIGR01549">
    <property type="entry name" value="HAD-SF-IA-v1"/>
    <property type="match status" value="1"/>
</dbReference>
<comment type="caution">
    <text evidence="5">The sequence shown here is derived from an EMBL/GenBank/DDBJ whole genome shotgun (WGS) entry which is preliminary data.</text>
</comment>
<comment type="similarity">
    <text evidence="3">Belongs to the HAD-like hydrolase superfamily. CbbY/CbbZ/Gph/YieH family.</text>
</comment>
<comment type="catalytic activity">
    <reaction evidence="1">
        <text>2-phosphoglycolate + H2O = glycolate + phosphate</text>
        <dbReference type="Rhea" id="RHEA:14369"/>
        <dbReference type="ChEBI" id="CHEBI:15377"/>
        <dbReference type="ChEBI" id="CHEBI:29805"/>
        <dbReference type="ChEBI" id="CHEBI:43474"/>
        <dbReference type="ChEBI" id="CHEBI:58033"/>
        <dbReference type="EC" id="3.1.3.18"/>
    </reaction>
</comment>
<sequence>MPCKACIFDLDGTLLDTLADLALACNTIMARHGWPAHETEKYRLFVGNGFARLMERVVPASVLPTLAPEELNALVREAKDFYAAHLWEQTMPYEGIPDALQDLAARGIRLGLLSNKPDSETQLLARHFFPDRFDAVAGSRPGVPLKPDPAALYAMLATLSVSPDETVYVGDSNVDMQTARNAGIFSVGVAWGFRGAEELAQAGAGRIISRPAELLDLLS</sequence>
<dbReference type="Proteomes" id="UP000886752">
    <property type="component" value="Unassembled WGS sequence"/>
</dbReference>
<protein>
    <recommendedName>
        <fullName evidence="4">phosphoglycolate phosphatase</fullName>
        <ecNumber evidence="4">3.1.3.18</ecNumber>
    </recommendedName>
</protein>
<dbReference type="InterPro" id="IPR050155">
    <property type="entry name" value="HAD-like_hydrolase_sf"/>
</dbReference>
<organism evidence="5 6">
    <name type="scientific">Candidatus Desulfovibrio intestinipullorum</name>
    <dbReference type="NCBI Taxonomy" id="2838536"/>
    <lineage>
        <taxon>Bacteria</taxon>
        <taxon>Pseudomonadati</taxon>
        <taxon>Thermodesulfobacteriota</taxon>
        <taxon>Desulfovibrionia</taxon>
        <taxon>Desulfovibrionales</taxon>
        <taxon>Desulfovibrionaceae</taxon>
        <taxon>Desulfovibrio</taxon>
    </lineage>
</organism>
<evidence type="ECO:0000313" key="5">
    <source>
        <dbReference type="EMBL" id="HIW00376.1"/>
    </source>
</evidence>
<proteinExistence type="inferred from homology"/>
<evidence type="ECO:0000256" key="2">
    <source>
        <dbReference type="ARBA" id="ARBA00004818"/>
    </source>
</evidence>
<dbReference type="SUPFAM" id="SSF56784">
    <property type="entry name" value="HAD-like"/>
    <property type="match status" value="1"/>
</dbReference>
<dbReference type="Gene3D" id="3.40.50.1000">
    <property type="entry name" value="HAD superfamily/HAD-like"/>
    <property type="match status" value="1"/>
</dbReference>
<dbReference type="InterPro" id="IPR006439">
    <property type="entry name" value="HAD-SF_hydro_IA"/>
</dbReference>
<comment type="pathway">
    <text evidence="2">Organic acid metabolism; glycolate biosynthesis; glycolate from 2-phosphoglycolate: step 1/1.</text>
</comment>
<dbReference type="PANTHER" id="PTHR43434">
    <property type="entry name" value="PHOSPHOGLYCOLATE PHOSPHATASE"/>
    <property type="match status" value="1"/>
</dbReference>
<keyword evidence="5" id="KW-0378">Hydrolase</keyword>
<dbReference type="SFLD" id="SFLDG01129">
    <property type="entry name" value="C1.5:_HAD__Beta-PGM__Phosphata"/>
    <property type="match status" value="1"/>
</dbReference>
<dbReference type="Pfam" id="PF13419">
    <property type="entry name" value="HAD_2"/>
    <property type="match status" value="1"/>
</dbReference>
<evidence type="ECO:0000256" key="3">
    <source>
        <dbReference type="ARBA" id="ARBA00006171"/>
    </source>
</evidence>